<dbReference type="EMBL" id="CP007806">
    <property type="protein sequence ID" value="AIG27330.1"/>
    <property type="molecule type" value="Genomic_DNA"/>
</dbReference>
<name>A0A075RD42_BRELA</name>
<reference evidence="1 2" key="1">
    <citation type="journal article" date="2011" name="J. Bacteriol.">
        <title>Genome sequence of Brevibacillus laterosporus LMG 15441, a pathogen of invertebrates.</title>
        <authorList>
            <person name="Djukic M."/>
            <person name="Poehlein A."/>
            <person name="Thurmer A."/>
            <person name="Daniel R."/>
        </authorList>
    </citation>
    <scope>NUCLEOTIDE SEQUENCE [LARGE SCALE GENOMIC DNA]</scope>
    <source>
        <strain evidence="1 2">LMG 15441</strain>
    </source>
</reference>
<evidence type="ECO:0000313" key="2">
    <source>
        <dbReference type="Proteomes" id="UP000005850"/>
    </source>
</evidence>
<dbReference type="Proteomes" id="UP000005850">
    <property type="component" value="Chromosome"/>
</dbReference>
<dbReference type="KEGG" id="blr:BRLA_c030180"/>
<sequence>MFYPLLIIVLVIGCFVFLSLLHARNYRFAEVQSQDCKEAGGIPEVRNTWGGLGFVITCKTKDLT</sequence>
<dbReference type="STRING" id="1042163.BRLA_c030180"/>
<protein>
    <submittedName>
        <fullName evidence="1">Uncharacterized protein</fullName>
    </submittedName>
</protein>
<gene>
    <name evidence="1" type="ORF">BRLA_c030180</name>
</gene>
<organism evidence="1 2">
    <name type="scientific">Brevibacillus laterosporus LMG 15441</name>
    <dbReference type="NCBI Taxonomy" id="1042163"/>
    <lineage>
        <taxon>Bacteria</taxon>
        <taxon>Bacillati</taxon>
        <taxon>Bacillota</taxon>
        <taxon>Bacilli</taxon>
        <taxon>Bacillales</taxon>
        <taxon>Paenibacillaceae</taxon>
        <taxon>Brevibacillus</taxon>
    </lineage>
</organism>
<evidence type="ECO:0000313" key="1">
    <source>
        <dbReference type="EMBL" id="AIG27330.1"/>
    </source>
</evidence>
<keyword evidence="2" id="KW-1185">Reference proteome</keyword>
<dbReference type="AlphaFoldDB" id="A0A075RD42"/>
<accession>A0A075RD42</accession>
<proteinExistence type="predicted"/>
<dbReference type="HOGENOM" id="CLU_2858929_0_0_9"/>